<dbReference type="AlphaFoldDB" id="A0A1L0AEA5"/>
<feature type="region of interest" description="Disordered" evidence="1">
    <location>
        <begin position="376"/>
        <end position="410"/>
    </location>
</feature>
<evidence type="ECO:0000313" key="2">
    <source>
        <dbReference type="EMBL" id="SGY85254.1"/>
    </source>
</evidence>
<organism evidence="2 3">
    <name type="scientific">Moritella viscosa</name>
    <dbReference type="NCBI Taxonomy" id="80854"/>
    <lineage>
        <taxon>Bacteria</taxon>
        <taxon>Pseudomonadati</taxon>
        <taxon>Pseudomonadota</taxon>
        <taxon>Gammaproteobacteria</taxon>
        <taxon>Alteromonadales</taxon>
        <taxon>Moritellaceae</taxon>
        <taxon>Moritella</taxon>
    </lineage>
</organism>
<accession>A0A1L0AEA5</accession>
<dbReference type="NCBIfam" id="TIGR03501">
    <property type="entry name" value="GlyGly_CTERM"/>
    <property type="match status" value="1"/>
</dbReference>
<reference evidence="2 3" key="1">
    <citation type="submission" date="2016-11" db="EMBL/GenBank/DDBJ databases">
        <authorList>
            <person name="Jaros S."/>
            <person name="Januszkiewicz K."/>
            <person name="Wedrychowicz H."/>
        </authorList>
    </citation>
    <scope>NUCLEOTIDE SEQUENCE [LARGE SCALE GENOMIC DNA]</scope>
    <source>
        <strain evidence="2">NVI 5450</strain>
    </source>
</reference>
<gene>
    <name evidence="2" type="ORF">NVI5450_0496</name>
</gene>
<dbReference type="EMBL" id="FPLD01000014">
    <property type="protein sequence ID" value="SGY85254.1"/>
    <property type="molecule type" value="Genomic_DNA"/>
</dbReference>
<name>A0A1L0AEA5_9GAMM</name>
<proteinExistence type="predicted"/>
<dbReference type="Proteomes" id="UP000183794">
    <property type="component" value="Unassembled WGS sequence"/>
</dbReference>
<evidence type="ECO:0000256" key="1">
    <source>
        <dbReference type="SAM" id="MobiDB-lite"/>
    </source>
</evidence>
<evidence type="ECO:0000313" key="3">
    <source>
        <dbReference type="Proteomes" id="UP000183794"/>
    </source>
</evidence>
<protein>
    <submittedName>
        <fullName evidence="2">Uncharacterized protein</fullName>
    </submittedName>
</protein>
<sequence length="433" mass="47591">MTLGSTIKDGVWRWDFDNDIVTIGGSTIFAMSSFYVPFQAFNLSEIENKKQDKTITISAIDEVRLPLNYDESTDLYSIRYAQKMYVKPPIKVDGVKDYPIGESITSFHVVKNSSDIVSISTADVENGIEPDGVPGTRLASVFPAIVQIEYNAPNMVVDSLKDSNTDGISDAMAKLLYLDPSKTDTDGDGLDDIIETPAYIRGKDSDADGLSDAHESGDYANNTNILSGVSLQYFRNVSIYSVGTDSKSVGMSKAFFKPFDISISPLHTLVGELPPGTNTQGKTLNYKLGNVGFMFDNNTMTPVLPFKMIFDQQPVGLEIYRIKKGLNFTTGRVEQSFEKIQWKQVNPNEISINISSTPGFPNEGIEFIFATTEDLKVPPVKPTDPIKPTDPAKPTDPIKPTDPAKPTKSGGSLDWWSLLICGLLTIHRRVAKV</sequence>
<dbReference type="InterPro" id="IPR020008">
    <property type="entry name" value="GlyGly_CTERM"/>
</dbReference>